<sequence>MAAAAAPLRSGACALRRPGSTAGGSQPLRPFGHTVRSHRSLRAVFAVGGFFICGASPVVPAHEWGLLKEDLPRTGLSAANVADVEAVDCFTSEGHFRTCCCQAEDARRTADSAPCWENAGTEGRLAEKRKRCCAHLMEHCLYGGAPGGQDSVQAASSLAPPLPSVAASSRCEVASGSCTESAQRRTVASAFSGGREAAFAIAEARAAAAAAAAPAAAAAIISSGRRAEPCSEMHVYSPKHCCDRRFAPPNSRCFDSFEVFEALDRHPGLVCLSVAAWLPHKVPGHSVIM</sequence>
<reference evidence="1" key="1">
    <citation type="submission" date="2021-02" db="EMBL/GenBank/DDBJ databases">
        <authorList>
            <person name="Dougan E. K."/>
            <person name="Rhodes N."/>
            <person name="Thang M."/>
            <person name="Chan C."/>
        </authorList>
    </citation>
    <scope>NUCLEOTIDE SEQUENCE</scope>
</reference>
<feature type="non-terminal residue" evidence="1">
    <location>
        <position position="289"/>
    </location>
</feature>
<evidence type="ECO:0000313" key="2">
    <source>
        <dbReference type="Proteomes" id="UP000626109"/>
    </source>
</evidence>
<accession>A0A813IUP9</accession>
<dbReference type="EMBL" id="CAJNNW010013574">
    <property type="protein sequence ID" value="CAE8655556.1"/>
    <property type="molecule type" value="Genomic_DNA"/>
</dbReference>
<proteinExistence type="predicted"/>
<evidence type="ECO:0000313" key="1">
    <source>
        <dbReference type="EMBL" id="CAE8655556.1"/>
    </source>
</evidence>
<gene>
    <name evidence="1" type="ORF">PGLA2088_LOCUS11658</name>
</gene>
<name>A0A813IUP9_POLGL</name>
<dbReference type="AlphaFoldDB" id="A0A813IUP9"/>
<protein>
    <submittedName>
        <fullName evidence="1">Uncharacterized protein</fullName>
    </submittedName>
</protein>
<comment type="caution">
    <text evidence="1">The sequence shown here is derived from an EMBL/GenBank/DDBJ whole genome shotgun (WGS) entry which is preliminary data.</text>
</comment>
<dbReference type="Proteomes" id="UP000626109">
    <property type="component" value="Unassembled WGS sequence"/>
</dbReference>
<organism evidence="1 2">
    <name type="scientific">Polarella glacialis</name>
    <name type="common">Dinoflagellate</name>
    <dbReference type="NCBI Taxonomy" id="89957"/>
    <lineage>
        <taxon>Eukaryota</taxon>
        <taxon>Sar</taxon>
        <taxon>Alveolata</taxon>
        <taxon>Dinophyceae</taxon>
        <taxon>Suessiales</taxon>
        <taxon>Suessiaceae</taxon>
        <taxon>Polarella</taxon>
    </lineage>
</organism>